<dbReference type="EMBL" id="BQNB010008791">
    <property type="protein sequence ID" value="GJS54349.1"/>
    <property type="molecule type" value="Genomic_DNA"/>
</dbReference>
<evidence type="ECO:0000313" key="2">
    <source>
        <dbReference type="Proteomes" id="UP001151760"/>
    </source>
</evidence>
<name>A0ABQ4WN92_9ASTR</name>
<organism evidence="1 2">
    <name type="scientific">Tanacetum coccineum</name>
    <dbReference type="NCBI Taxonomy" id="301880"/>
    <lineage>
        <taxon>Eukaryota</taxon>
        <taxon>Viridiplantae</taxon>
        <taxon>Streptophyta</taxon>
        <taxon>Embryophyta</taxon>
        <taxon>Tracheophyta</taxon>
        <taxon>Spermatophyta</taxon>
        <taxon>Magnoliopsida</taxon>
        <taxon>eudicotyledons</taxon>
        <taxon>Gunneridae</taxon>
        <taxon>Pentapetalae</taxon>
        <taxon>asterids</taxon>
        <taxon>campanulids</taxon>
        <taxon>Asterales</taxon>
        <taxon>Asteraceae</taxon>
        <taxon>Asteroideae</taxon>
        <taxon>Anthemideae</taxon>
        <taxon>Anthemidinae</taxon>
        <taxon>Tanacetum</taxon>
    </lineage>
</organism>
<protein>
    <recommendedName>
        <fullName evidence="3">Reverse transcriptase domain-containing protein</fullName>
    </recommendedName>
</protein>
<accession>A0ABQ4WN92</accession>
<comment type="caution">
    <text evidence="1">The sequence shown here is derived from an EMBL/GenBank/DDBJ whole genome shotgun (WGS) entry which is preliminary data.</text>
</comment>
<reference evidence="1" key="2">
    <citation type="submission" date="2022-01" db="EMBL/GenBank/DDBJ databases">
        <authorList>
            <person name="Yamashiro T."/>
            <person name="Shiraishi A."/>
            <person name="Satake H."/>
            <person name="Nakayama K."/>
        </authorList>
    </citation>
    <scope>NUCLEOTIDE SEQUENCE</scope>
</reference>
<evidence type="ECO:0008006" key="3">
    <source>
        <dbReference type="Google" id="ProtNLM"/>
    </source>
</evidence>
<proteinExistence type="predicted"/>
<reference evidence="1" key="1">
    <citation type="journal article" date="2022" name="Int. J. Mol. Sci.">
        <title>Draft Genome of Tanacetum Coccineum: Genomic Comparison of Closely Related Tanacetum-Family Plants.</title>
        <authorList>
            <person name="Yamashiro T."/>
            <person name="Shiraishi A."/>
            <person name="Nakayama K."/>
            <person name="Satake H."/>
        </authorList>
    </citation>
    <scope>NUCLEOTIDE SEQUENCE</scope>
</reference>
<dbReference type="Proteomes" id="UP001151760">
    <property type="component" value="Unassembled WGS sequence"/>
</dbReference>
<evidence type="ECO:0000313" key="1">
    <source>
        <dbReference type="EMBL" id="GJS54349.1"/>
    </source>
</evidence>
<gene>
    <name evidence="1" type="ORF">Tco_0627711</name>
</gene>
<sequence length="171" mass="19530">MSGPAEGRNKNKFYEFHRDKGHSTDECLHLRKQIEEAVRSGQLSHLIKELKQGPNTGEHVKTIKKGDTSNKEKAVTIFMIQPWKRIMKRVMQSFTTNQEISFPYPASGDRRENPMVIEAEVEGYSIHRMYVDGGSASKILYEHCFNRLRPEIKSRMTPSATSLLGFSGEIS</sequence>
<keyword evidence="2" id="KW-1185">Reference proteome</keyword>